<reference evidence="2" key="1">
    <citation type="journal article" date="2024" name="Front. Bioeng. Biotechnol.">
        <title>Genome-scale model development and genomic sequencing of the oleaginous clade Lipomyces.</title>
        <authorList>
            <person name="Czajka J.J."/>
            <person name="Han Y."/>
            <person name="Kim J."/>
            <person name="Mondo S.J."/>
            <person name="Hofstad B.A."/>
            <person name="Robles A."/>
            <person name="Haridas S."/>
            <person name="Riley R."/>
            <person name="LaButti K."/>
            <person name="Pangilinan J."/>
            <person name="Andreopoulos W."/>
            <person name="Lipzen A."/>
            <person name="Yan J."/>
            <person name="Wang M."/>
            <person name="Ng V."/>
            <person name="Grigoriev I.V."/>
            <person name="Spatafora J.W."/>
            <person name="Magnuson J.K."/>
            <person name="Baker S.E."/>
            <person name="Pomraning K.R."/>
        </authorList>
    </citation>
    <scope>NUCLEOTIDE SEQUENCE [LARGE SCALE GENOMIC DNA]</scope>
    <source>
        <strain evidence="2">CBS 7786</strain>
    </source>
</reference>
<evidence type="ECO:0000313" key="1">
    <source>
        <dbReference type="EMBL" id="KAK9236865.1"/>
    </source>
</evidence>
<dbReference type="Proteomes" id="UP001433508">
    <property type="component" value="Unassembled WGS sequence"/>
</dbReference>
<sequence>MTEGQFAGLSLEDLPKSHSFTSKLPADPEVPTPESSTIAANENPKLLLPRIVKDGLFVYIKPDLHDLAKTELLAVSPAAMRDLGLKMNEKDREEFKEFAVGNRIFEKESYPWAALYGGWQFGDWAGQLGDGRAIGIFEGTNPNTGVVYEVQLKGAGRTPFSRFADGRAVLRSSIREFLVSEALNALSIPTTRALCLSYFTNEKVLRERIEPRAIVVRMAESWLRIGSFDIHRVRQQRKLLITLADYCIEEVFGGVEMIQKAAKMNGYGDAYEGLNPYRTLYKEVVRRTAETTALVQVYGFMNGVLNTDNTSILGLSMDFGPFSFMDTYDPSFTPNHDDHFLRYSYRNTPTIMWWNLVRLGEDLAELFAVDDPEYLGTDEYLSSGIPESKFEDFVSRAEKIIEDEGEFYKSVFEKHYAAGFARRLGLTVVKDTDSNGIIDSVLELMKVHKLDFHRFFRHLGSVKLFSADAITADGIAAVFLTGERSIGVPSTEDSAESIYKWLIEKYRARLEEDGSTDDEARKSRMNKVNPKFVLRNWILEEVIERVEKRGDRKVLDHVLHLALNPFEDEWTVDEESERYRDEKRFTGDVPVERQGIMCSCSS</sequence>
<protein>
    <submittedName>
        <fullName evidence="1">Uncharacterized protein</fullName>
    </submittedName>
</protein>
<organism evidence="1 2">
    <name type="scientific">Lipomyces kononenkoae</name>
    <name type="common">Yeast</name>
    <dbReference type="NCBI Taxonomy" id="34357"/>
    <lineage>
        <taxon>Eukaryota</taxon>
        <taxon>Fungi</taxon>
        <taxon>Dikarya</taxon>
        <taxon>Ascomycota</taxon>
        <taxon>Saccharomycotina</taxon>
        <taxon>Lipomycetes</taxon>
        <taxon>Lipomycetales</taxon>
        <taxon>Lipomycetaceae</taxon>
        <taxon>Lipomyces</taxon>
    </lineage>
</organism>
<keyword evidence="2" id="KW-1185">Reference proteome</keyword>
<evidence type="ECO:0000313" key="2">
    <source>
        <dbReference type="Proteomes" id="UP001433508"/>
    </source>
</evidence>
<accession>A0ACC3SZM7</accession>
<proteinExistence type="predicted"/>
<dbReference type="EMBL" id="MU971378">
    <property type="protein sequence ID" value="KAK9236865.1"/>
    <property type="molecule type" value="Genomic_DNA"/>
</dbReference>
<name>A0ACC3SZM7_LIPKO</name>
<gene>
    <name evidence="1" type="ORF">V1525DRAFT_345090</name>
</gene>
<comment type="caution">
    <text evidence="1">The sequence shown here is derived from an EMBL/GenBank/DDBJ whole genome shotgun (WGS) entry which is preliminary data.</text>
</comment>